<keyword evidence="3" id="KW-1185">Reference proteome</keyword>
<dbReference type="EMBL" id="CP009621">
    <property type="protein sequence ID" value="AKD02583.1"/>
    <property type="molecule type" value="Genomic_DNA"/>
</dbReference>
<reference evidence="2 3" key="1">
    <citation type="journal article" date="2015" name="Sci. Rep.">
        <title>Unraveling adaptation of Pontibacter korlensis to radiation and infertility in desert through complete genome and comparative transcriptomic analysis.</title>
        <authorList>
            <person name="Dai J."/>
            <person name="Dai W."/>
            <person name="Qiu C."/>
            <person name="Yang Z."/>
            <person name="Zhang Y."/>
            <person name="Zhou M."/>
            <person name="Zhang L."/>
            <person name="Fang C."/>
            <person name="Gao Q."/>
            <person name="Yang Q."/>
            <person name="Li X."/>
            <person name="Wang Z."/>
            <person name="Wang Z."/>
            <person name="Jia Z."/>
            <person name="Chen X."/>
        </authorList>
    </citation>
    <scope>NUCLEOTIDE SEQUENCE [LARGE SCALE GENOMIC DNA]</scope>
    <source>
        <strain evidence="2 3">X14-1T</strain>
    </source>
</reference>
<accession>A0A0E3ZE05</accession>
<gene>
    <name evidence="2" type="ORF">PKOR_04905</name>
</gene>
<feature type="signal peptide" evidence="1">
    <location>
        <begin position="1"/>
        <end position="22"/>
    </location>
</feature>
<dbReference type="OrthoDB" id="1014067at2"/>
<evidence type="ECO:0000256" key="1">
    <source>
        <dbReference type="SAM" id="SignalP"/>
    </source>
</evidence>
<dbReference type="HOGENOM" id="CLU_118150_0_0_10"/>
<evidence type="ECO:0000313" key="2">
    <source>
        <dbReference type="EMBL" id="AKD02583.1"/>
    </source>
</evidence>
<sequence>MRRVRLLLIVGSMLLSVLQVLAQEPELPAFKNAVTVKFFGLSAHLKQSPHPELFPNRLDEKGIFVVDLGAIVGYERFVYRDKLSVRVEQGLYADCAAELAGFTHVGWRGTILSRGRHSVDGGFGPTLMYRKDWNRIEGYQDDGYFKRHGQWQYRFYWYGGEFEYNYELKSGTDLSVNLVPGIPELVSVGVGLRKHF</sequence>
<evidence type="ECO:0000313" key="3">
    <source>
        <dbReference type="Proteomes" id="UP000033109"/>
    </source>
</evidence>
<dbReference type="Proteomes" id="UP000033109">
    <property type="component" value="Chromosome"/>
</dbReference>
<dbReference type="RefSeq" id="WP_046309472.1">
    <property type="nucleotide sequence ID" value="NZ_CBCSCY010000009.1"/>
</dbReference>
<feature type="chain" id="PRO_5002416250" description="DUF3575 domain-containing protein" evidence="1">
    <location>
        <begin position="23"/>
        <end position="196"/>
    </location>
</feature>
<keyword evidence="1" id="KW-0732">Signal</keyword>
<protein>
    <recommendedName>
        <fullName evidence="4">DUF3575 domain-containing protein</fullName>
    </recommendedName>
</protein>
<organism evidence="2 3">
    <name type="scientific">Pontibacter korlensis</name>
    <dbReference type="NCBI Taxonomy" id="400092"/>
    <lineage>
        <taxon>Bacteria</taxon>
        <taxon>Pseudomonadati</taxon>
        <taxon>Bacteroidota</taxon>
        <taxon>Cytophagia</taxon>
        <taxon>Cytophagales</taxon>
        <taxon>Hymenobacteraceae</taxon>
        <taxon>Pontibacter</taxon>
    </lineage>
</organism>
<dbReference type="PATRIC" id="fig|400092.3.peg.1095"/>
<dbReference type="KEGG" id="pko:PKOR_04905"/>
<name>A0A0E3ZE05_9BACT</name>
<proteinExistence type="predicted"/>
<dbReference type="AlphaFoldDB" id="A0A0E3ZE05"/>
<evidence type="ECO:0008006" key="4">
    <source>
        <dbReference type="Google" id="ProtNLM"/>
    </source>
</evidence>
<dbReference type="STRING" id="400092.PKOR_04905"/>